<dbReference type="Pfam" id="PF08588">
    <property type="entry name" value="Duc1"/>
    <property type="match status" value="2"/>
</dbReference>
<dbReference type="HOGENOM" id="CLU_047849_0_1_1"/>
<gene>
    <name evidence="3" type="ORF">UCREL1_1564</name>
</gene>
<evidence type="ECO:0000313" key="3">
    <source>
        <dbReference type="EMBL" id="EMR71409.1"/>
    </source>
</evidence>
<dbReference type="OMA" id="NHELRYT"/>
<evidence type="ECO:0000313" key="4">
    <source>
        <dbReference type="Proteomes" id="UP000012174"/>
    </source>
</evidence>
<feature type="domain" description="Domain of unknown function at the cortex 1" evidence="2">
    <location>
        <begin position="7"/>
        <end position="87"/>
    </location>
</feature>
<feature type="compositionally biased region" description="Acidic residues" evidence="1">
    <location>
        <begin position="121"/>
        <end position="136"/>
    </location>
</feature>
<reference evidence="4" key="1">
    <citation type="journal article" date="2013" name="Genome Announc.">
        <title>Draft genome sequence of the grapevine dieback fungus Eutypa lata UCR-EL1.</title>
        <authorList>
            <person name="Blanco-Ulate B."/>
            <person name="Rolshausen P.E."/>
            <person name="Cantu D."/>
        </authorList>
    </citation>
    <scope>NUCLEOTIDE SEQUENCE [LARGE SCALE GENOMIC DNA]</scope>
    <source>
        <strain evidence="4">UCR-EL1</strain>
    </source>
</reference>
<feature type="domain" description="Domain of unknown function at the cortex 1" evidence="2">
    <location>
        <begin position="141"/>
        <end position="340"/>
    </location>
</feature>
<organism evidence="3 4">
    <name type="scientific">Eutypa lata (strain UCR-EL1)</name>
    <name type="common">Grapevine dieback disease fungus</name>
    <name type="synonym">Eutypa armeniacae</name>
    <dbReference type="NCBI Taxonomy" id="1287681"/>
    <lineage>
        <taxon>Eukaryota</taxon>
        <taxon>Fungi</taxon>
        <taxon>Dikarya</taxon>
        <taxon>Ascomycota</taxon>
        <taxon>Pezizomycotina</taxon>
        <taxon>Sordariomycetes</taxon>
        <taxon>Xylariomycetidae</taxon>
        <taxon>Xylariales</taxon>
        <taxon>Diatrypaceae</taxon>
        <taxon>Eutypa</taxon>
    </lineage>
</organism>
<dbReference type="STRING" id="1287681.M7SXS6"/>
<dbReference type="PANTHER" id="PTHR34826:SF2">
    <property type="entry name" value="UPF0590 PROTEIN C409.17C"/>
    <property type="match status" value="1"/>
</dbReference>
<feature type="compositionally biased region" description="Low complexity" evidence="1">
    <location>
        <begin position="84"/>
        <end position="106"/>
    </location>
</feature>
<feature type="region of interest" description="Disordered" evidence="1">
    <location>
        <begin position="402"/>
        <end position="421"/>
    </location>
</feature>
<dbReference type="InterPro" id="IPR013897">
    <property type="entry name" value="Duc1"/>
</dbReference>
<dbReference type="Proteomes" id="UP000012174">
    <property type="component" value="Unassembled WGS sequence"/>
</dbReference>
<dbReference type="eggNOG" id="ENOG502RXNE">
    <property type="taxonomic scope" value="Eukaryota"/>
</dbReference>
<dbReference type="OrthoDB" id="2119945at2759"/>
<feature type="compositionally biased region" description="Acidic residues" evidence="1">
    <location>
        <begin position="412"/>
        <end position="421"/>
    </location>
</feature>
<name>M7SXS6_EUTLA</name>
<protein>
    <submittedName>
        <fullName evidence="3">Putative f-box domain containing protein</fullName>
    </submittedName>
</protein>
<feature type="region of interest" description="Disordered" evidence="1">
    <location>
        <begin position="49"/>
        <end position="71"/>
    </location>
</feature>
<dbReference type="AlphaFoldDB" id="M7SXS6"/>
<feature type="region of interest" description="Disordered" evidence="1">
    <location>
        <begin position="83"/>
        <end position="145"/>
    </location>
</feature>
<feature type="compositionally biased region" description="Basic and acidic residues" evidence="1">
    <location>
        <begin position="402"/>
        <end position="411"/>
    </location>
</feature>
<dbReference type="PANTHER" id="PTHR34826">
    <property type="entry name" value="UPF0590 PROTEIN C409.17C"/>
    <property type="match status" value="1"/>
</dbReference>
<dbReference type="EMBL" id="KB705645">
    <property type="protein sequence ID" value="EMR71409.1"/>
    <property type="molecule type" value="Genomic_DNA"/>
</dbReference>
<feature type="region of interest" description="Disordered" evidence="1">
    <location>
        <begin position="363"/>
        <end position="395"/>
    </location>
</feature>
<proteinExistence type="predicted"/>
<keyword evidence="4" id="KW-1185">Reference proteome</keyword>
<evidence type="ECO:0000256" key="1">
    <source>
        <dbReference type="SAM" id="MobiDB-lite"/>
    </source>
</evidence>
<evidence type="ECO:0000259" key="2">
    <source>
        <dbReference type="Pfam" id="PF08588"/>
    </source>
</evidence>
<sequence length="421" mass="46636">MTEKYIIRVTAGPDYDIDKHVVVPVNTPDPVKINSPFMDAELNVRLENYSGLPRGSPNTSPYFSTEPHASNKDKYSMAIRFTPKKPASPSASDSRTPPAAASSSSSKTNAKEEPSSSSENPAEDDEDEEDEDEDETAGVKGGISGLDLQFGNDFDHPIRDKLPPGFSYAMNIVKWWIDPGLEGDAYADAPYLYGPALSSFNAVHVGRGEHAPHKGGIWVEEGGDGDDEHGGARFREAVGAPKTAKERMKWALRKENKAKWVFEYGRTYCVDFFNPYLDFSDFSLRLPGFTLPIMKYWDGQPLRSENGDGLPRKKKRSHTLRYVLRNRATDDTYLVILFTLHLREDVDEHGELKPEALESLRQSGGKSRVALNKDELVGGEAGDEDRDYEEAKRKLGGLDIGKEEVGRKDVGDGGDDDEGVD</sequence>
<accession>M7SXS6</accession>
<dbReference type="KEGG" id="ela:UCREL1_1564"/>